<evidence type="ECO:0000256" key="5">
    <source>
        <dbReference type="ARBA" id="ARBA00023136"/>
    </source>
</evidence>
<dbReference type="InterPro" id="IPR046953">
    <property type="entry name" value="Spore_GerAC-like_C"/>
</dbReference>
<comment type="similarity">
    <text evidence="2">Belongs to the GerABKC lipoprotein family.</text>
</comment>
<keyword evidence="3" id="KW-0309">Germination</keyword>
<evidence type="ECO:0000256" key="6">
    <source>
        <dbReference type="ARBA" id="ARBA00023139"/>
    </source>
</evidence>
<dbReference type="Pfam" id="PF25198">
    <property type="entry name" value="Spore_GerAC_N"/>
    <property type="match status" value="1"/>
</dbReference>
<gene>
    <name evidence="10" type="ORF">FHS16_001942</name>
</gene>
<evidence type="ECO:0000256" key="4">
    <source>
        <dbReference type="ARBA" id="ARBA00022729"/>
    </source>
</evidence>
<proteinExistence type="inferred from homology"/>
<dbReference type="RefSeq" id="WP_183561270.1">
    <property type="nucleotide sequence ID" value="NZ_CBCSLB010000008.1"/>
</dbReference>
<dbReference type="NCBIfam" id="TIGR02887">
    <property type="entry name" value="spore_ger_x_C"/>
    <property type="match status" value="1"/>
</dbReference>
<evidence type="ECO:0000313" key="11">
    <source>
        <dbReference type="Proteomes" id="UP000518605"/>
    </source>
</evidence>
<feature type="domain" description="Spore germination protein N-terminal" evidence="9">
    <location>
        <begin position="28"/>
        <end position="184"/>
    </location>
</feature>
<evidence type="ECO:0000256" key="1">
    <source>
        <dbReference type="ARBA" id="ARBA00004635"/>
    </source>
</evidence>
<keyword evidence="7" id="KW-0449">Lipoprotein</keyword>
<protein>
    <submittedName>
        <fullName evidence="10">Ger(X)C family germination protein</fullName>
    </submittedName>
</protein>
<dbReference type="AlphaFoldDB" id="A0A7W5C6B4"/>
<dbReference type="InterPro" id="IPR008844">
    <property type="entry name" value="Spore_GerAC-like"/>
</dbReference>
<evidence type="ECO:0000256" key="7">
    <source>
        <dbReference type="ARBA" id="ARBA00023288"/>
    </source>
</evidence>
<feature type="domain" description="Spore germination GerAC-like C-terminal" evidence="8">
    <location>
        <begin position="193"/>
        <end position="357"/>
    </location>
</feature>
<name>A0A7W5C6B4_9BACL</name>
<dbReference type="PANTHER" id="PTHR35789">
    <property type="entry name" value="SPORE GERMINATION PROTEIN B3"/>
    <property type="match status" value="1"/>
</dbReference>
<comment type="caution">
    <text evidence="10">The sequence shown here is derived from an EMBL/GenBank/DDBJ whole genome shotgun (WGS) entry which is preliminary data.</text>
</comment>
<keyword evidence="5" id="KW-0472">Membrane</keyword>
<reference evidence="10 11" key="1">
    <citation type="submission" date="2020-08" db="EMBL/GenBank/DDBJ databases">
        <title>Genomic Encyclopedia of Type Strains, Phase III (KMG-III): the genomes of soil and plant-associated and newly described type strains.</title>
        <authorList>
            <person name="Whitman W."/>
        </authorList>
    </citation>
    <scope>NUCLEOTIDE SEQUENCE [LARGE SCALE GENOMIC DNA]</scope>
    <source>
        <strain evidence="10 11">CECT 8234</strain>
    </source>
</reference>
<comment type="subcellular location">
    <subcellularLocation>
        <location evidence="1">Membrane</location>
        <topology evidence="1">Lipid-anchor</topology>
    </subcellularLocation>
</comment>
<keyword evidence="6" id="KW-0564">Palmitate</keyword>
<dbReference type="PANTHER" id="PTHR35789:SF1">
    <property type="entry name" value="SPORE GERMINATION PROTEIN B3"/>
    <property type="match status" value="1"/>
</dbReference>
<accession>A0A7W5C6B4</accession>
<evidence type="ECO:0000259" key="8">
    <source>
        <dbReference type="Pfam" id="PF05504"/>
    </source>
</evidence>
<dbReference type="PROSITE" id="PS51257">
    <property type="entry name" value="PROKAR_LIPOPROTEIN"/>
    <property type="match status" value="1"/>
</dbReference>
<dbReference type="GO" id="GO:0016020">
    <property type="term" value="C:membrane"/>
    <property type="evidence" value="ECO:0007669"/>
    <property type="project" value="UniProtKB-SubCell"/>
</dbReference>
<dbReference type="InterPro" id="IPR038501">
    <property type="entry name" value="Spore_GerAC_C_sf"/>
</dbReference>
<sequence length="360" mass="40460">MSSVKNLLIPCIALCFLTGCGSDGVVDHIRSLTVLGIDKNDSGYTGSALYSDYEDKGKIKVLNGKGKQSREIFNEMAFESAQPVRMEKLKMLAFSREVAEGGITNFLKTICRDPVISNYVILAVFDEPFAAVSESLAGKGSQNYPYQLIEQNMKEKMIPYSNLSTVLFDFYGTGRDFSVPYLKLNPKKQVEISGYAIFKADLLKLVLDQDEMIYFKLLQGNALRGDIPFVIQKGSNVSPAIFTINSGKLNRKVIQNQDGTTLTYSFVLSGMVNEYPDWFSLDVEKNTHSLVQQLEAQLQSHLLALLHKFVEEEVDPLGIGDLMRTRHRSWSEDKFYANEYKNIKFDVHFRTSLSKSGVGE</sequence>
<evidence type="ECO:0000256" key="2">
    <source>
        <dbReference type="ARBA" id="ARBA00007886"/>
    </source>
</evidence>
<evidence type="ECO:0000313" key="10">
    <source>
        <dbReference type="EMBL" id="MBB3151896.1"/>
    </source>
</evidence>
<dbReference type="Proteomes" id="UP000518605">
    <property type="component" value="Unassembled WGS sequence"/>
</dbReference>
<keyword evidence="4" id="KW-0732">Signal</keyword>
<organism evidence="10 11">
    <name type="scientific">Paenibacillus endophyticus</name>
    <dbReference type="NCBI Taxonomy" id="1294268"/>
    <lineage>
        <taxon>Bacteria</taxon>
        <taxon>Bacillati</taxon>
        <taxon>Bacillota</taxon>
        <taxon>Bacilli</taxon>
        <taxon>Bacillales</taxon>
        <taxon>Paenibacillaceae</taxon>
        <taxon>Paenibacillus</taxon>
    </lineage>
</organism>
<evidence type="ECO:0000256" key="3">
    <source>
        <dbReference type="ARBA" id="ARBA00022544"/>
    </source>
</evidence>
<dbReference type="EMBL" id="JACHXW010000004">
    <property type="protein sequence ID" value="MBB3151896.1"/>
    <property type="molecule type" value="Genomic_DNA"/>
</dbReference>
<dbReference type="Pfam" id="PF05504">
    <property type="entry name" value="Spore_GerAC"/>
    <property type="match status" value="1"/>
</dbReference>
<evidence type="ECO:0000259" key="9">
    <source>
        <dbReference type="Pfam" id="PF25198"/>
    </source>
</evidence>
<keyword evidence="11" id="KW-1185">Reference proteome</keyword>
<dbReference type="Gene3D" id="3.30.300.210">
    <property type="entry name" value="Nutrient germinant receptor protein C, domain 3"/>
    <property type="match status" value="1"/>
</dbReference>
<dbReference type="InterPro" id="IPR057336">
    <property type="entry name" value="GerAC_N"/>
</dbReference>
<dbReference type="GO" id="GO:0009847">
    <property type="term" value="P:spore germination"/>
    <property type="evidence" value="ECO:0007669"/>
    <property type="project" value="InterPro"/>
</dbReference>